<keyword evidence="4" id="KW-1185">Reference proteome</keyword>
<dbReference type="SMART" id="SM00530">
    <property type="entry name" value="HTH_XRE"/>
    <property type="match status" value="1"/>
</dbReference>
<dbReference type="InterPro" id="IPR010982">
    <property type="entry name" value="Lambda_DNA-bd_dom_sf"/>
</dbReference>
<dbReference type="InterPro" id="IPR050807">
    <property type="entry name" value="TransReg_Diox_bact_type"/>
</dbReference>
<dbReference type="InterPro" id="IPR013096">
    <property type="entry name" value="Cupin_2"/>
</dbReference>
<dbReference type="RefSeq" id="WP_167682247.1">
    <property type="nucleotide sequence ID" value="NZ_QHLQ01000002.1"/>
</dbReference>
<dbReference type="SUPFAM" id="SSF47413">
    <property type="entry name" value="lambda repressor-like DNA-binding domains"/>
    <property type="match status" value="1"/>
</dbReference>
<dbReference type="Proteomes" id="UP001429564">
    <property type="component" value="Unassembled WGS sequence"/>
</dbReference>
<dbReference type="CDD" id="cd00093">
    <property type="entry name" value="HTH_XRE"/>
    <property type="match status" value="1"/>
</dbReference>
<dbReference type="SUPFAM" id="SSF51182">
    <property type="entry name" value="RmlC-like cupins"/>
    <property type="match status" value="1"/>
</dbReference>
<feature type="domain" description="HTH cro/C1-type" evidence="2">
    <location>
        <begin position="15"/>
        <end position="69"/>
    </location>
</feature>
<name>A0ABX0W3R5_9RHOB</name>
<reference evidence="3 4" key="1">
    <citation type="submission" date="2018-05" db="EMBL/GenBank/DDBJ databases">
        <authorList>
            <person name="Zhang Y.-J."/>
        </authorList>
    </citation>
    <scope>NUCLEOTIDE SEQUENCE [LARGE SCALE GENOMIC DNA]</scope>
    <source>
        <strain evidence="3 4">CY04</strain>
    </source>
</reference>
<dbReference type="EMBL" id="QHLQ01000002">
    <property type="protein sequence ID" value="NIZ59988.1"/>
    <property type="molecule type" value="Genomic_DNA"/>
</dbReference>
<evidence type="ECO:0000256" key="1">
    <source>
        <dbReference type="ARBA" id="ARBA00023125"/>
    </source>
</evidence>
<comment type="caution">
    <text evidence="3">The sequence shown here is derived from an EMBL/GenBank/DDBJ whole genome shotgun (WGS) entry which is preliminary data.</text>
</comment>
<dbReference type="Gene3D" id="2.60.120.10">
    <property type="entry name" value="Jelly Rolls"/>
    <property type="match status" value="1"/>
</dbReference>
<dbReference type="InterPro" id="IPR014710">
    <property type="entry name" value="RmlC-like_jellyroll"/>
</dbReference>
<dbReference type="Pfam" id="PF01381">
    <property type="entry name" value="HTH_3"/>
    <property type="match status" value="1"/>
</dbReference>
<sequence>MTPPSPTSWTIGETIRQMRTEQDMSLGRLAEAAKVSKSNLSKIENNVISPTFDMIDKISKGLGVSTAALLSQDVPGQDVLSFANRGEGVRSANDNYEFEFLFSDLVNRKMMPMVTTVRSKMTEVLTAPSSHEGEEFFTVLEGSVEFQSGTEIRRTMSVGDSVYFNSNTKHLVVNTGDVDARLLWVWLA</sequence>
<dbReference type="PANTHER" id="PTHR46797:SF20">
    <property type="entry name" value="BLR4304 PROTEIN"/>
    <property type="match status" value="1"/>
</dbReference>
<accession>A0ABX0W3R5</accession>
<organism evidence="3 4">
    <name type="scientific">Parasedimentitalea denitrificans</name>
    <dbReference type="NCBI Taxonomy" id="2211118"/>
    <lineage>
        <taxon>Bacteria</taxon>
        <taxon>Pseudomonadati</taxon>
        <taxon>Pseudomonadota</taxon>
        <taxon>Alphaproteobacteria</taxon>
        <taxon>Rhodobacterales</taxon>
        <taxon>Paracoccaceae</taxon>
        <taxon>Parasedimentitalea</taxon>
    </lineage>
</organism>
<dbReference type="Gene3D" id="1.10.260.40">
    <property type="entry name" value="lambda repressor-like DNA-binding domains"/>
    <property type="match status" value="1"/>
</dbReference>
<dbReference type="PANTHER" id="PTHR46797">
    <property type="entry name" value="HTH-TYPE TRANSCRIPTIONAL REGULATOR"/>
    <property type="match status" value="1"/>
</dbReference>
<dbReference type="Pfam" id="PF07883">
    <property type="entry name" value="Cupin_2"/>
    <property type="match status" value="1"/>
</dbReference>
<dbReference type="PROSITE" id="PS50943">
    <property type="entry name" value="HTH_CROC1"/>
    <property type="match status" value="1"/>
</dbReference>
<keyword evidence="1" id="KW-0238">DNA-binding</keyword>
<evidence type="ECO:0000259" key="2">
    <source>
        <dbReference type="PROSITE" id="PS50943"/>
    </source>
</evidence>
<evidence type="ECO:0000313" key="3">
    <source>
        <dbReference type="EMBL" id="NIZ59988.1"/>
    </source>
</evidence>
<evidence type="ECO:0000313" key="4">
    <source>
        <dbReference type="Proteomes" id="UP001429564"/>
    </source>
</evidence>
<dbReference type="InterPro" id="IPR001387">
    <property type="entry name" value="Cro/C1-type_HTH"/>
</dbReference>
<gene>
    <name evidence="3" type="ORF">DL239_03240</name>
</gene>
<proteinExistence type="predicted"/>
<dbReference type="CDD" id="cd02209">
    <property type="entry name" value="cupin_XRE_C"/>
    <property type="match status" value="1"/>
</dbReference>
<dbReference type="InterPro" id="IPR011051">
    <property type="entry name" value="RmlC_Cupin_sf"/>
</dbReference>
<protein>
    <recommendedName>
        <fullName evidence="2">HTH cro/C1-type domain-containing protein</fullName>
    </recommendedName>
</protein>